<sequence>MAGGREGESTTYWSTLPHGLLCVSALSLSAFPSPSNGRFTTPASLTMNLDIDLLYSADPGPVDGSILVLQEQHRSKKVWDVDRTRPDDCETMRIRQVESQIREILGERDKKGGKEKLKWLRDRFNGIVEDGVAVEMTGPFVLKQVWAWERFPYLAPGRRGKRAPQLGAPLLG</sequence>
<dbReference type="EMBL" id="CM046397">
    <property type="protein sequence ID" value="KAI8535631.1"/>
    <property type="molecule type" value="Genomic_DNA"/>
</dbReference>
<dbReference type="Proteomes" id="UP001062846">
    <property type="component" value="Chromosome 10"/>
</dbReference>
<organism evidence="1 2">
    <name type="scientific">Rhododendron molle</name>
    <name type="common">Chinese azalea</name>
    <name type="synonym">Azalea mollis</name>
    <dbReference type="NCBI Taxonomy" id="49168"/>
    <lineage>
        <taxon>Eukaryota</taxon>
        <taxon>Viridiplantae</taxon>
        <taxon>Streptophyta</taxon>
        <taxon>Embryophyta</taxon>
        <taxon>Tracheophyta</taxon>
        <taxon>Spermatophyta</taxon>
        <taxon>Magnoliopsida</taxon>
        <taxon>eudicotyledons</taxon>
        <taxon>Gunneridae</taxon>
        <taxon>Pentapetalae</taxon>
        <taxon>asterids</taxon>
        <taxon>Ericales</taxon>
        <taxon>Ericaceae</taxon>
        <taxon>Ericoideae</taxon>
        <taxon>Rhodoreae</taxon>
        <taxon>Rhododendron</taxon>
    </lineage>
</organism>
<evidence type="ECO:0000313" key="1">
    <source>
        <dbReference type="EMBL" id="KAI8535631.1"/>
    </source>
</evidence>
<comment type="caution">
    <text evidence="1">The sequence shown here is derived from an EMBL/GenBank/DDBJ whole genome shotgun (WGS) entry which is preliminary data.</text>
</comment>
<gene>
    <name evidence="1" type="ORF">RHMOL_Rhmol10G0189000</name>
</gene>
<proteinExistence type="predicted"/>
<protein>
    <submittedName>
        <fullName evidence="1">Uncharacterized protein</fullName>
    </submittedName>
</protein>
<evidence type="ECO:0000313" key="2">
    <source>
        <dbReference type="Proteomes" id="UP001062846"/>
    </source>
</evidence>
<keyword evidence="2" id="KW-1185">Reference proteome</keyword>
<accession>A0ACC0M3Q1</accession>
<reference evidence="1" key="1">
    <citation type="submission" date="2022-02" db="EMBL/GenBank/DDBJ databases">
        <title>Plant Genome Project.</title>
        <authorList>
            <person name="Zhang R.-G."/>
        </authorList>
    </citation>
    <scope>NUCLEOTIDE SEQUENCE</scope>
    <source>
        <strain evidence="1">AT1</strain>
    </source>
</reference>
<name>A0ACC0M3Q1_RHOML</name>